<dbReference type="Proteomes" id="UP000019141">
    <property type="component" value="Unassembled WGS sequence"/>
</dbReference>
<accession>W4LJH5</accession>
<protein>
    <submittedName>
        <fullName evidence="2">Uncharacterized protein</fullName>
    </submittedName>
</protein>
<dbReference type="EMBL" id="AZHW01000612">
    <property type="protein sequence ID" value="ETW97835.1"/>
    <property type="molecule type" value="Genomic_DNA"/>
</dbReference>
<evidence type="ECO:0000256" key="1">
    <source>
        <dbReference type="SAM" id="Phobius"/>
    </source>
</evidence>
<keyword evidence="1" id="KW-0472">Membrane</keyword>
<reference evidence="2 3" key="1">
    <citation type="journal article" date="2014" name="Nature">
        <title>An environmental bacterial taxon with a large and distinct metabolic repertoire.</title>
        <authorList>
            <person name="Wilson M.C."/>
            <person name="Mori T."/>
            <person name="Ruckert C."/>
            <person name="Uria A.R."/>
            <person name="Helf M.J."/>
            <person name="Takada K."/>
            <person name="Gernert C."/>
            <person name="Steffens U.A."/>
            <person name="Heycke N."/>
            <person name="Schmitt S."/>
            <person name="Rinke C."/>
            <person name="Helfrich E.J."/>
            <person name="Brachmann A.O."/>
            <person name="Gurgui C."/>
            <person name="Wakimoto T."/>
            <person name="Kracht M."/>
            <person name="Crusemann M."/>
            <person name="Hentschel U."/>
            <person name="Abe I."/>
            <person name="Matsunaga S."/>
            <person name="Kalinowski J."/>
            <person name="Takeyama H."/>
            <person name="Piel J."/>
        </authorList>
    </citation>
    <scope>NUCLEOTIDE SEQUENCE [LARGE SCALE GENOMIC DNA]</scope>
    <source>
        <strain evidence="3">TSY1</strain>
    </source>
</reference>
<keyword evidence="1" id="KW-0812">Transmembrane</keyword>
<keyword evidence="3" id="KW-1185">Reference proteome</keyword>
<name>W4LJH5_ENTF1</name>
<evidence type="ECO:0000313" key="2">
    <source>
        <dbReference type="EMBL" id="ETW97835.1"/>
    </source>
</evidence>
<proteinExistence type="predicted"/>
<dbReference type="AlphaFoldDB" id="W4LJH5"/>
<keyword evidence="1" id="KW-1133">Transmembrane helix</keyword>
<dbReference type="HOGENOM" id="CLU_207868_0_0_7"/>
<organism evidence="2 3">
    <name type="scientific">Entotheonella factor</name>
    <dbReference type="NCBI Taxonomy" id="1429438"/>
    <lineage>
        <taxon>Bacteria</taxon>
        <taxon>Pseudomonadati</taxon>
        <taxon>Nitrospinota/Tectimicrobiota group</taxon>
        <taxon>Candidatus Tectimicrobiota</taxon>
        <taxon>Candidatus Entotheonellia</taxon>
        <taxon>Candidatus Entotheonellales</taxon>
        <taxon>Candidatus Entotheonellaceae</taxon>
        <taxon>Candidatus Entotheonella</taxon>
    </lineage>
</organism>
<gene>
    <name evidence="2" type="ORF">ETSY1_21170</name>
</gene>
<evidence type="ECO:0000313" key="3">
    <source>
        <dbReference type="Proteomes" id="UP000019141"/>
    </source>
</evidence>
<sequence length="51" mass="5645">MSTKSKVLISLIGLGIVDIVIPVPIVALTLIYVVLQRPSWFTDMVRNIYGT</sequence>
<feature type="transmembrane region" description="Helical" evidence="1">
    <location>
        <begin position="7"/>
        <end position="35"/>
    </location>
</feature>
<comment type="caution">
    <text evidence="2">The sequence shown here is derived from an EMBL/GenBank/DDBJ whole genome shotgun (WGS) entry which is preliminary data.</text>
</comment>